<comment type="caution">
    <text evidence="2">The sequence shown here is derived from an EMBL/GenBank/DDBJ whole genome shotgun (WGS) entry which is preliminary data.</text>
</comment>
<keyword evidence="1" id="KW-0472">Membrane</keyword>
<evidence type="ECO:0008006" key="4">
    <source>
        <dbReference type="Google" id="ProtNLM"/>
    </source>
</evidence>
<evidence type="ECO:0000313" key="2">
    <source>
        <dbReference type="EMBL" id="KFF23526.1"/>
    </source>
</evidence>
<protein>
    <recommendedName>
        <fullName evidence="4">YcxB-like protein</fullName>
    </recommendedName>
</protein>
<reference evidence="2 3" key="1">
    <citation type="submission" date="2014-07" db="EMBL/GenBank/DDBJ databases">
        <title>Genome of Chryseobacterium vrystaatense LMG 22846.</title>
        <authorList>
            <person name="Pipes S.E."/>
            <person name="Stropko S.J."/>
            <person name="Newman J.D."/>
        </authorList>
    </citation>
    <scope>NUCLEOTIDE SEQUENCE [LARGE SCALE GENOMIC DNA]</scope>
    <source>
        <strain evidence="2 3">LMG 22846</strain>
    </source>
</reference>
<sequence>MVAAVLYCIIPSEKKIGLWAAALFVILAFVNLLKTTKKLSIDPQAKIIIHKNHLLTREAVYRFDEFEQFYVLVGKYLLITMDSTAFFIFNKGGREIRVPMVVGLFGSRKVQNAINEVSDIMNIGEKQ</sequence>
<keyword evidence="1" id="KW-1133">Transmembrane helix</keyword>
<feature type="transmembrane region" description="Helical" evidence="1">
    <location>
        <begin position="16"/>
        <end position="33"/>
    </location>
</feature>
<keyword evidence="1" id="KW-0812">Transmembrane</keyword>
<evidence type="ECO:0000256" key="1">
    <source>
        <dbReference type="SAM" id="Phobius"/>
    </source>
</evidence>
<name>A0ABR4UG73_9FLAO</name>
<proteinExistence type="predicted"/>
<dbReference type="Proteomes" id="UP000028719">
    <property type="component" value="Unassembled WGS sequence"/>
</dbReference>
<keyword evidence="3" id="KW-1185">Reference proteome</keyword>
<organism evidence="2 3">
    <name type="scientific">Chryseobacterium vrystaatense</name>
    <dbReference type="NCBI Taxonomy" id="307480"/>
    <lineage>
        <taxon>Bacteria</taxon>
        <taxon>Pseudomonadati</taxon>
        <taxon>Bacteroidota</taxon>
        <taxon>Flavobacteriia</taxon>
        <taxon>Flavobacteriales</taxon>
        <taxon>Weeksellaceae</taxon>
        <taxon>Chryseobacterium group</taxon>
        <taxon>Chryseobacterium</taxon>
    </lineage>
</organism>
<gene>
    <name evidence="2" type="ORF">IW16_25045</name>
</gene>
<evidence type="ECO:0000313" key="3">
    <source>
        <dbReference type="Proteomes" id="UP000028719"/>
    </source>
</evidence>
<dbReference type="EMBL" id="JPRI01000012">
    <property type="protein sequence ID" value="KFF23526.1"/>
    <property type="molecule type" value="Genomic_DNA"/>
</dbReference>
<accession>A0ABR4UG73</accession>